<keyword evidence="6 7" id="KW-0472">Membrane</keyword>
<feature type="transmembrane region" description="Helical" evidence="7">
    <location>
        <begin position="466"/>
        <end position="490"/>
    </location>
</feature>
<evidence type="ECO:0000256" key="7">
    <source>
        <dbReference type="SAM" id="Phobius"/>
    </source>
</evidence>
<dbReference type="EMBL" id="WIGO01000015">
    <property type="protein sequence ID" value="KAF6839039.1"/>
    <property type="molecule type" value="Genomic_DNA"/>
</dbReference>
<keyword evidence="10" id="KW-1185">Reference proteome</keyword>
<feature type="transmembrane region" description="Helical" evidence="7">
    <location>
        <begin position="184"/>
        <end position="204"/>
    </location>
</feature>
<dbReference type="Gene3D" id="1.20.1740.10">
    <property type="entry name" value="Amino acid/polyamine transporter I"/>
    <property type="match status" value="1"/>
</dbReference>
<feature type="transmembrane region" description="Helical" evidence="7">
    <location>
        <begin position="298"/>
        <end position="317"/>
    </location>
</feature>
<dbReference type="Pfam" id="PF00324">
    <property type="entry name" value="AA_permease"/>
    <property type="match status" value="1"/>
</dbReference>
<feature type="transmembrane region" description="Helical" evidence="7">
    <location>
        <begin position="145"/>
        <end position="164"/>
    </location>
</feature>
<keyword evidence="4" id="KW-0029">Amino-acid transport</keyword>
<proteinExistence type="predicted"/>
<dbReference type="PIRSF" id="PIRSF006060">
    <property type="entry name" value="AA_transporter"/>
    <property type="match status" value="1"/>
</dbReference>
<evidence type="ECO:0000256" key="6">
    <source>
        <dbReference type="ARBA" id="ARBA00023136"/>
    </source>
</evidence>
<feature type="domain" description="Amino acid permease/ SLC12A" evidence="8">
    <location>
        <begin position="74"/>
        <end position="533"/>
    </location>
</feature>
<feature type="transmembrane region" description="Helical" evidence="7">
    <location>
        <begin position="391"/>
        <end position="412"/>
    </location>
</feature>
<dbReference type="InterPro" id="IPR050524">
    <property type="entry name" value="APC_YAT"/>
</dbReference>
<feature type="transmembrane region" description="Helical" evidence="7">
    <location>
        <begin position="74"/>
        <end position="95"/>
    </location>
</feature>
<feature type="transmembrane region" description="Helical" evidence="7">
    <location>
        <begin position="424"/>
        <end position="445"/>
    </location>
</feature>
<dbReference type="Proteomes" id="UP000654918">
    <property type="component" value="Unassembled WGS sequence"/>
</dbReference>
<evidence type="ECO:0000256" key="2">
    <source>
        <dbReference type="ARBA" id="ARBA00022448"/>
    </source>
</evidence>
<dbReference type="InterPro" id="IPR004841">
    <property type="entry name" value="AA-permease/SLC12A_dom"/>
</dbReference>
<comment type="caution">
    <text evidence="9">The sequence shown here is derived from an EMBL/GenBank/DDBJ whole genome shotgun (WGS) entry which is preliminary data.</text>
</comment>
<dbReference type="PANTHER" id="PTHR43341">
    <property type="entry name" value="AMINO ACID PERMEASE"/>
    <property type="match status" value="1"/>
</dbReference>
<comment type="subcellular location">
    <subcellularLocation>
        <location evidence="1">Membrane</location>
        <topology evidence="1">Multi-pass membrane protein</topology>
    </subcellularLocation>
</comment>
<evidence type="ECO:0000256" key="4">
    <source>
        <dbReference type="ARBA" id="ARBA00022970"/>
    </source>
</evidence>
<evidence type="ECO:0000256" key="5">
    <source>
        <dbReference type="ARBA" id="ARBA00022989"/>
    </source>
</evidence>
<dbReference type="GO" id="GO:0015171">
    <property type="term" value="F:amino acid transmembrane transporter activity"/>
    <property type="evidence" value="ECO:0007669"/>
    <property type="project" value="TreeGrafter"/>
</dbReference>
<protein>
    <submittedName>
        <fullName evidence="9">Amino acid permease</fullName>
    </submittedName>
</protein>
<feature type="transmembrane region" description="Helical" evidence="7">
    <location>
        <begin position="216"/>
        <end position="236"/>
    </location>
</feature>
<keyword evidence="3 7" id="KW-0812">Transmembrane</keyword>
<feature type="non-terminal residue" evidence="9">
    <location>
        <position position="548"/>
    </location>
</feature>
<evidence type="ECO:0000256" key="1">
    <source>
        <dbReference type="ARBA" id="ARBA00004141"/>
    </source>
</evidence>
<dbReference type="AlphaFoldDB" id="A0A8H6KWP3"/>
<keyword evidence="2" id="KW-0813">Transport</keyword>
<name>A0A8H6KWP3_9PEZI</name>
<sequence>LENRTKSATDLGQQSLLTWLKHGIISSSKEQPQNVAKCVENAPGRKRALSGGASNEEITTASGQLERNISIRQMVFMALGGSIGAGFLVSSGAALKSGGPVSLVLTFALVGAGVGCTMGCLGELAASYPVAGAFYVYSTRMISDAWGFAVGWNYMISWLIVFPFELTTIAAQMKYWVPDLNPAYVIAPLLVGLTATSFLGSRWYGEIEHAFGVGKAIAITVFIFVAVFIIAGAVPSDPRQGTGIEYWKDPGPFNNGASGFFLVFRTAGISYGGTELLGLTAAECKRPQKALPLATKIVFARIAFFYILALIFLGLVIPSNHKALALTGHGAKYSPFTLAAEIANIEFLPSFLNALIVSAIISMANASLYASSRAFHALCEMRMGPRWGRKLWRGVPVNAFIVSFFVGLLAFVNMAPGGGAMFDWLLSLSGASNYYTWASICISYIRFHRARVVQERREPLLWRSPFGVTGAYVGFSICVIGLLANVVTAISPIAGRHSLTWAVRDNIGTVIPPLLYAGYRGYERWILRDKRPTFIPPNEVDLQADLRI</sequence>
<feature type="transmembrane region" description="Helical" evidence="7">
    <location>
        <begin position="351"/>
        <end position="370"/>
    </location>
</feature>
<evidence type="ECO:0000259" key="8">
    <source>
        <dbReference type="Pfam" id="PF00324"/>
    </source>
</evidence>
<dbReference type="PANTHER" id="PTHR43341:SF1">
    <property type="entry name" value="GENERAL AMINO-ACID PERMEASE GAP1"/>
    <property type="match status" value="1"/>
</dbReference>
<organism evidence="9 10">
    <name type="scientific">Colletotrichum plurivorum</name>
    <dbReference type="NCBI Taxonomy" id="2175906"/>
    <lineage>
        <taxon>Eukaryota</taxon>
        <taxon>Fungi</taxon>
        <taxon>Dikarya</taxon>
        <taxon>Ascomycota</taxon>
        <taxon>Pezizomycotina</taxon>
        <taxon>Sordariomycetes</taxon>
        <taxon>Hypocreomycetidae</taxon>
        <taxon>Glomerellales</taxon>
        <taxon>Glomerellaceae</taxon>
        <taxon>Colletotrichum</taxon>
        <taxon>Colletotrichum orchidearum species complex</taxon>
    </lineage>
</organism>
<evidence type="ECO:0000313" key="9">
    <source>
        <dbReference type="EMBL" id="KAF6839039.1"/>
    </source>
</evidence>
<accession>A0A8H6KWP3</accession>
<gene>
    <name evidence="9" type="ORF">CPLU01_02053</name>
</gene>
<dbReference type="FunFam" id="1.20.1740.10:FF:000001">
    <property type="entry name" value="Amino acid permease"/>
    <property type="match status" value="1"/>
</dbReference>
<evidence type="ECO:0000256" key="3">
    <source>
        <dbReference type="ARBA" id="ARBA00022692"/>
    </source>
</evidence>
<reference evidence="9" key="1">
    <citation type="journal article" date="2020" name="Phytopathology">
        <title>Genome Sequence Resources of Colletotrichum truncatum, C. plurivorum, C. musicola, and C. sojae: Four Species Pathogenic to Soybean (Glycine max).</title>
        <authorList>
            <person name="Rogerio F."/>
            <person name="Boufleur T.R."/>
            <person name="Ciampi-Guillardi M."/>
            <person name="Sukno S.A."/>
            <person name="Thon M.R."/>
            <person name="Massola Junior N.S."/>
            <person name="Baroncelli R."/>
        </authorList>
    </citation>
    <scope>NUCLEOTIDE SEQUENCE</scope>
    <source>
        <strain evidence="9">LFN00145</strain>
    </source>
</reference>
<evidence type="ECO:0000313" key="10">
    <source>
        <dbReference type="Proteomes" id="UP000654918"/>
    </source>
</evidence>
<feature type="transmembrane region" description="Helical" evidence="7">
    <location>
        <begin position="101"/>
        <end position="124"/>
    </location>
</feature>
<keyword evidence="5 7" id="KW-1133">Transmembrane helix</keyword>
<dbReference type="GO" id="GO:0016020">
    <property type="term" value="C:membrane"/>
    <property type="evidence" value="ECO:0007669"/>
    <property type="project" value="UniProtKB-SubCell"/>
</dbReference>
<feature type="transmembrane region" description="Helical" evidence="7">
    <location>
        <begin position="256"/>
        <end position="277"/>
    </location>
</feature>